<accession>A0A2M9XXD1</accession>
<feature type="transmembrane region" description="Helical" evidence="1">
    <location>
        <begin position="133"/>
        <end position="151"/>
    </location>
</feature>
<feature type="transmembrane region" description="Helical" evidence="1">
    <location>
        <begin position="256"/>
        <end position="274"/>
    </location>
</feature>
<reference evidence="2" key="1">
    <citation type="journal article" date="2019" name="PLoS Negl. Trop. Dis.">
        <title>Revisiting the worldwide diversity of Leptospira species in the environment.</title>
        <authorList>
            <person name="Vincent A.T."/>
            <person name="Schiettekatte O."/>
            <person name="Bourhy P."/>
            <person name="Veyrier F.J."/>
            <person name="Picardeau M."/>
        </authorList>
    </citation>
    <scope>NUCLEOTIDE SEQUENCE [LARGE SCALE GENOMIC DNA]</scope>
    <source>
        <strain evidence="2">201800277</strain>
    </source>
</reference>
<feature type="transmembrane region" description="Helical" evidence="1">
    <location>
        <begin position="332"/>
        <end position="349"/>
    </location>
</feature>
<feature type="transmembrane region" description="Helical" evidence="1">
    <location>
        <begin position="12"/>
        <end position="36"/>
    </location>
</feature>
<feature type="transmembrane region" description="Helical" evidence="1">
    <location>
        <begin position="361"/>
        <end position="379"/>
    </location>
</feature>
<feature type="transmembrane region" description="Helical" evidence="1">
    <location>
        <begin position="157"/>
        <end position="179"/>
    </location>
</feature>
<keyword evidence="1" id="KW-0812">Transmembrane</keyword>
<feature type="transmembrane region" description="Helical" evidence="1">
    <location>
        <begin position="48"/>
        <end position="67"/>
    </location>
</feature>
<keyword evidence="1" id="KW-0472">Membrane</keyword>
<evidence type="ECO:0000256" key="1">
    <source>
        <dbReference type="SAM" id="Phobius"/>
    </source>
</evidence>
<dbReference type="OrthoDB" id="310900at2"/>
<keyword evidence="3" id="KW-1185">Reference proteome</keyword>
<keyword evidence="1" id="KW-1133">Transmembrane helix</keyword>
<evidence type="ECO:0000313" key="2">
    <source>
        <dbReference type="EMBL" id="TGK97140.1"/>
    </source>
</evidence>
<proteinExistence type="predicted"/>
<feature type="transmembrane region" description="Helical" evidence="1">
    <location>
        <begin position="200"/>
        <end position="222"/>
    </location>
</feature>
<gene>
    <name evidence="2" type="ORF">EHQ30_02840</name>
</gene>
<dbReference type="AlphaFoldDB" id="A0A2M9XXD1"/>
<organism evidence="2 3">
    <name type="scientific">Leptospira brenneri</name>
    <dbReference type="NCBI Taxonomy" id="2023182"/>
    <lineage>
        <taxon>Bacteria</taxon>
        <taxon>Pseudomonadati</taxon>
        <taxon>Spirochaetota</taxon>
        <taxon>Spirochaetia</taxon>
        <taxon>Leptospirales</taxon>
        <taxon>Leptospiraceae</taxon>
        <taxon>Leptospira</taxon>
    </lineage>
</organism>
<name>A0A2M9XXD1_9LEPT</name>
<dbReference type="EMBL" id="RQFP01000001">
    <property type="protein sequence ID" value="TGK97140.1"/>
    <property type="molecule type" value="Genomic_DNA"/>
</dbReference>
<feature type="transmembrane region" description="Helical" evidence="1">
    <location>
        <begin position="106"/>
        <end position="126"/>
    </location>
</feature>
<feature type="transmembrane region" description="Helical" evidence="1">
    <location>
        <begin position="280"/>
        <end position="296"/>
    </location>
</feature>
<feature type="transmembrane region" description="Helical" evidence="1">
    <location>
        <begin position="308"/>
        <end position="326"/>
    </location>
</feature>
<dbReference type="Proteomes" id="UP000297891">
    <property type="component" value="Unassembled WGS sequence"/>
</dbReference>
<feature type="transmembrane region" description="Helical" evidence="1">
    <location>
        <begin position="228"/>
        <end position="249"/>
    </location>
</feature>
<feature type="transmembrane region" description="Helical" evidence="1">
    <location>
        <begin position="74"/>
        <end position="94"/>
    </location>
</feature>
<comment type="caution">
    <text evidence="2">The sequence shown here is derived from an EMBL/GenBank/DDBJ whole genome shotgun (WGS) entry which is preliminary data.</text>
</comment>
<protein>
    <submittedName>
        <fullName evidence="2">Uncharacterized protein</fullName>
    </submittedName>
</protein>
<evidence type="ECO:0000313" key="3">
    <source>
        <dbReference type="Proteomes" id="UP000297891"/>
    </source>
</evidence>
<sequence>MDSQWKRFWETGLFPSLEFSLSLSIGYVLSLFFYVAGSELALIDRTDTAYPVLQILLVISFSIGFIYRKYKQTLPVSLTVVLLGTAIIQVFWFLRANSAEFLIDYIFSFELVLLSGILSAFCLGIYAGSLRDFRFLSFALGVTAFTFYSLFEPNQNYSMKVLLAILYILLSLYLINTLIQRTPYSSKFYKIRSKIGKHPLFAPFYRSALSLLISYCILHLYFQPGPKIPLILSVSFSVIFGRVLSLLGGLKKETKAVFLIGRVALLFAFFFFIYQTYWSSFFIALCIITGSIVGFFKPNKTAYKEYLLVGLETSIYLGLSFLLYFWNLPMGIRTVSALLFVPVLVYPYLMQKHIVRLPRILMLVAATITVLLFFSPPTIRTSTPFSKKEIFDPIPFAVTNIAFNTDDYIFYKSVLPFKSNPFLPKRSEIKGKTVVLGLSSNQSQIISYIERLSQEQHPFLILTTRNKTNQFHHINALSLLSRKSYWNFDIYYPSYLESKIGFANSLPTDWKLKYFGEKLDNATTLEVVAVLDSVLKYSSGDLRKDALEIKHLYYESFAEYSRFYHDLGQNKLALDAIAIARKFEPPKPDLLRIAFNSLKFTTPEAEYIPILEDLTSDSEFQEFAWNSLIPMFESLGDWNNALRTMSSLERFYRTNNQTDQANELELARVRLFINQENWKEVEPIIGARMREHPDSVIWERLKNEVIEKKDSLRRLSVRPDAREARIQ</sequence>